<proteinExistence type="predicted"/>
<protein>
    <submittedName>
        <fullName evidence="2">Uncharacterized protein</fullName>
    </submittedName>
</protein>
<dbReference type="AlphaFoldDB" id="A0A8H4QY83"/>
<evidence type="ECO:0000313" key="3">
    <source>
        <dbReference type="Proteomes" id="UP000521872"/>
    </source>
</evidence>
<evidence type="ECO:0000313" key="2">
    <source>
        <dbReference type="EMBL" id="KAF4618876.1"/>
    </source>
</evidence>
<feature type="region of interest" description="Disordered" evidence="1">
    <location>
        <begin position="96"/>
        <end position="125"/>
    </location>
</feature>
<dbReference type="EMBL" id="JAACJL010000017">
    <property type="protein sequence ID" value="KAF4618876.1"/>
    <property type="molecule type" value="Genomic_DNA"/>
</dbReference>
<gene>
    <name evidence="2" type="ORF">D9613_009659</name>
</gene>
<organism evidence="2 3">
    <name type="scientific">Agrocybe pediades</name>
    <dbReference type="NCBI Taxonomy" id="84607"/>
    <lineage>
        <taxon>Eukaryota</taxon>
        <taxon>Fungi</taxon>
        <taxon>Dikarya</taxon>
        <taxon>Basidiomycota</taxon>
        <taxon>Agaricomycotina</taxon>
        <taxon>Agaricomycetes</taxon>
        <taxon>Agaricomycetidae</taxon>
        <taxon>Agaricales</taxon>
        <taxon>Agaricineae</taxon>
        <taxon>Strophariaceae</taxon>
        <taxon>Agrocybe</taxon>
    </lineage>
</organism>
<sequence length="125" mass="13921">MYSSTPTTAPGEELSAPKTRTVALPFEEKEDKVFLALSLEKSRNPLPPCLLVHLGQPAAPAIRLFHPLSQSESLSGSEDDELDDIAPLLVKLKITRDHRSRRPARTAQPRHRDPDRPHSPAYLRA</sequence>
<evidence type="ECO:0000256" key="1">
    <source>
        <dbReference type="SAM" id="MobiDB-lite"/>
    </source>
</evidence>
<accession>A0A8H4QY83</accession>
<reference evidence="2 3" key="1">
    <citation type="submission" date="2019-12" db="EMBL/GenBank/DDBJ databases">
        <authorList>
            <person name="Floudas D."/>
            <person name="Bentzer J."/>
            <person name="Ahren D."/>
            <person name="Johansson T."/>
            <person name="Persson P."/>
            <person name="Tunlid A."/>
        </authorList>
    </citation>
    <scope>NUCLEOTIDE SEQUENCE [LARGE SCALE GENOMIC DNA]</scope>
    <source>
        <strain evidence="2 3">CBS 102.39</strain>
    </source>
</reference>
<dbReference type="Proteomes" id="UP000521872">
    <property type="component" value="Unassembled WGS sequence"/>
</dbReference>
<comment type="caution">
    <text evidence="2">The sequence shown here is derived from an EMBL/GenBank/DDBJ whole genome shotgun (WGS) entry which is preliminary data.</text>
</comment>
<keyword evidence="3" id="KW-1185">Reference proteome</keyword>
<name>A0A8H4QY83_9AGAR</name>